<gene>
    <name evidence="2" type="ORF">V6N12_030981</name>
</gene>
<evidence type="ECO:0000313" key="3">
    <source>
        <dbReference type="Proteomes" id="UP001472677"/>
    </source>
</evidence>
<proteinExistence type="predicted"/>
<protein>
    <submittedName>
        <fullName evidence="2">Uncharacterized protein</fullName>
    </submittedName>
</protein>
<feature type="region of interest" description="Disordered" evidence="1">
    <location>
        <begin position="1"/>
        <end position="23"/>
    </location>
</feature>
<evidence type="ECO:0000256" key="1">
    <source>
        <dbReference type="SAM" id="MobiDB-lite"/>
    </source>
</evidence>
<sequence>MLSEPSPPDSITNSRPDADPPDCFILPRPDATMTAMDVSANDNSPLAPASSIPIPACGVSTVPPVGVATGTGLSPPSYKDTLMATESLPSPGILEIVDEEEVVLLEGNVLRTTVDGMIFINFSKRVLRTGLELSIMPLPLPVTEAYGPWMMVDRHQRCSPRKATNIGLNSSNFVINESRFNPIFEDEYVARNGAVSETIEPLERHETVAPVLENQSFARACGKAKNQPSAHLPVAPLRGKDKIKSEPCTTKNHASPAVPITSVQHTTSILLDSCHAKKPAYVLIHKPLRVHLSTAASSHKSATLTAWHSLTLSSARFAPFLRSTVKVNRANHIAVVLFENDDPNIPQLSSIQDVVLSPSKEPPGIFMLVVDPVMLANSVSPNVMCTLQPPVVSSPAHTTSVHLPASSVQDQ</sequence>
<reference evidence="2 3" key="1">
    <citation type="journal article" date="2024" name="G3 (Bethesda)">
        <title>Genome assembly of Hibiscus sabdariffa L. provides insights into metabolisms of medicinal natural products.</title>
        <authorList>
            <person name="Kim T."/>
        </authorList>
    </citation>
    <scope>NUCLEOTIDE SEQUENCE [LARGE SCALE GENOMIC DNA]</scope>
    <source>
        <strain evidence="2">TK-2024</strain>
        <tissue evidence="2">Old leaves</tissue>
    </source>
</reference>
<dbReference type="EMBL" id="JBBPBM010000019">
    <property type="protein sequence ID" value="KAK8554002.1"/>
    <property type="molecule type" value="Genomic_DNA"/>
</dbReference>
<comment type="caution">
    <text evidence="2">The sequence shown here is derived from an EMBL/GenBank/DDBJ whole genome shotgun (WGS) entry which is preliminary data.</text>
</comment>
<evidence type="ECO:0000313" key="2">
    <source>
        <dbReference type="EMBL" id="KAK8554002.1"/>
    </source>
</evidence>
<keyword evidence="3" id="KW-1185">Reference proteome</keyword>
<dbReference type="Proteomes" id="UP001472677">
    <property type="component" value="Unassembled WGS sequence"/>
</dbReference>
<name>A0ABR2E7K1_9ROSI</name>
<accession>A0ABR2E7K1</accession>
<organism evidence="2 3">
    <name type="scientific">Hibiscus sabdariffa</name>
    <name type="common">roselle</name>
    <dbReference type="NCBI Taxonomy" id="183260"/>
    <lineage>
        <taxon>Eukaryota</taxon>
        <taxon>Viridiplantae</taxon>
        <taxon>Streptophyta</taxon>
        <taxon>Embryophyta</taxon>
        <taxon>Tracheophyta</taxon>
        <taxon>Spermatophyta</taxon>
        <taxon>Magnoliopsida</taxon>
        <taxon>eudicotyledons</taxon>
        <taxon>Gunneridae</taxon>
        <taxon>Pentapetalae</taxon>
        <taxon>rosids</taxon>
        <taxon>malvids</taxon>
        <taxon>Malvales</taxon>
        <taxon>Malvaceae</taxon>
        <taxon>Malvoideae</taxon>
        <taxon>Hibiscus</taxon>
    </lineage>
</organism>